<evidence type="ECO:0000313" key="3">
    <source>
        <dbReference type="Proteomes" id="UP001058860"/>
    </source>
</evidence>
<gene>
    <name evidence="2" type="ORF">LRS13_07660</name>
</gene>
<dbReference type="InterPro" id="IPR041664">
    <property type="entry name" value="AAA_16"/>
</dbReference>
<dbReference type="RefSeq" id="WP_353865849.1">
    <property type="nucleotide sequence ID" value="NZ_CP088295.1"/>
</dbReference>
<keyword evidence="3" id="KW-1185">Reference proteome</keyword>
<reference evidence="3" key="1">
    <citation type="submission" date="2021-11" db="EMBL/GenBank/DDBJ databases">
        <title>Cultivation dependent microbiological survey of springs from the worlds oldest radium mine currently devoted to the extraction of radon-saturated water.</title>
        <authorList>
            <person name="Kapinusova G."/>
            <person name="Smrhova T."/>
            <person name="Strejcek M."/>
            <person name="Suman J."/>
            <person name="Jani K."/>
            <person name="Pajer P."/>
            <person name="Uhlik O."/>
        </authorList>
    </citation>
    <scope>NUCLEOTIDE SEQUENCE [LARGE SCALE GENOMIC DNA]</scope>
    <source>
        <strain evidence="3">J379</strain>
    </source>
</reference>
<dbReference type="Pfam" id="PF13191">
    <property type="entry name" value="AAA_16"/>
    <property type="match status" value="1"/>
</dbReference>
<name>A0ABY5PL17_9ACTN</name>
<dbReference type="Proteomes" id="UP001058860">
    <property type="component" value="Chromosome"/>
</dbReference>
<sequence length="641" mass="69956">MPETLADHLAALDRDRFRGRGTELARLDDVLAGTGGHRVVFLHGPGGIGKSTLLREVGRRASARGFAVRVIDGRDIVPVPGDIEAAVGDLGTGSPSLLVFDSYERMAGADGWLRRTLLPSLPAETVVLVAGRRPPAPEWFRDGWERVVLEIELGPLPEDEARAMLRAQGIADRDADDLVAWARGWPLALSLGAEAASAGPVDLDRHPDVLRGAVSRVARAELEQGNLDVIGVAAMARSCDARLLADVVPDVDPDTAMSWLQQLAFAEAVRGGVSLHDAVRGALRADLEARHPERARDLRRRIADHFHDRAVGGEPHTLIDLTELIDDPALRWGLGADGSVRYRIDRLRPADHDALAPWYSTRPTWWRDVEAFLRDAPECVVLARDAADRLAGLSIAVTAANPPAIAEEDTVLRRWLEYARTLGTDAVLLWRDSTDFQRNADPASPVVSLMNTASILGSGLPNVRYSFIPLDPSNQAAVRFSHSVNGRSAPELRVELDGRVLECHIIDHGAGGMIGQLREVLYAELRLPRDGARRTPAATPEAVRDALRDLHRPAKLATSPLARGDTPEERAASVRMLISSGVIQAFGDAADDLLLREILERGYLDPDSKHEQVAERLNLSRTAYFRRLRQATARLSDWLAG</sequence>
<dbReference type="InterPro" id="IPR027417">
    <property type="entry name" value="P-loop_NTPase"/>
</dbReference>
<organism evidence="2 3">
    <name type="scientific">Svornostia abyssi</name>
    <dbReference type="NCBI Taxonomy" id="2898438"/>
    <lineage>
        <taxon>Bacteria</taxon>
        <taxon>Bacillati</taxon>
        <taxon>Actinomycetota</taxon>
        <taxon>Thermoleophilia</taxon>
        <taxon>Solirubrobacterales</taxon>
        <taxon>Baekduiaceae</taxon>
        <taxon>Svornostia</taxon>
    </lineage>
</organism>
<protein>
    <submittedName>
        <fullName evidence="2">AAA family ATPase</fullName>
    </submittedName>
</protein>
<evidence type="ECO:0000313" key="2">
    <source>
        <dbReference type="EMBL" id="UUY05388.1"/>
    </source>
</evidence>
<accession>A0ABY5PL17</accession>
<dbReference type="SUPFAM" id="SSF52540">
    <property type="entry name" value="P-loop containing nucleoside triphosphate hydrolases"/>
    <property type="match status" value="1"/>
</dbReference>
<proteinExistence type="predicted"/>
<dbReference type="EMBL" id="CP088295">
    <property type="protein sequence ID" value="UUY05388.1"/>
    <property type="molecule type" value="Genomic_DNA"/>
</dbReference>
<feature type="domain" description="Orc1-like AAA ATPase" evidence="1">
    <location>
        <begin position="16"/>
        <end position="70"/>
    </location>
</feature>
<dbReference type="Gene3D" id="3.40.50.300">
    <property type="entry name" value="P-loop containing nucleotide triphosphate hydrolases"/>
    <property type="match status" value="1"/>
</dbReference>
<evidence type="ECO:0000259" key="1">
    <source>
        <dbReference type="Pfam" id="PF13191"/>
    </source>
</evidence>